<dbReference type="GO" id="GO:0004672">
    <property type="term" value="F:protein kinase activity"/>
    <property type="evidence" value="ECO:0007669"/>
    <property type="project" value="InterPro"/>
</dbReference>
<dbReference type="Pfam" id="PF00069">
    <property type="entry name" value="Pkinase"/>
    <property type="match status" value="1"/>
</dbReference>
<dbReference type="SUPFAM" id="SSF47113">
    <property type="entry name" value="Histone-fold"/>
    <property type="match status" value="1"/>
</dbReference>
<dbReference type="GO" id="GO:0005524">
    <property type="term" value="F:ATP binding"/>
    <property type="evidence" value="ECO:0007669"/>
    <property type="project" value="InterPro"/>
</dbReference>
<accession>A0A8S9ZRI2</accession>
<dbReference type="SUPFAM" id="SSF56112">
    <property type="entry name" value="Protein kinase-like (PK-like)"/>
    <property type="match status" value="1"/>
</dbReference>
<protein>
    <submittedName>
        <fullName evidence="4">Protein kinase domain-containing protein</fullName>
    </submittedName>
</protein>
<dbReference type="Gene3D" id="1.10.20.10">
    <property type="entry name" value="Histone, subunit A"/>
    <property type="match status" value="1"/>
</dbReference>
<dbReference type="SMART" id="SM00220">
    <property type="entry name" value="S_TKc"/>
    <property type="match status" value="1"/>
</dbReference>
<name>A0A8S9ZRI2_9BILA</name>
<dbReference type="InterPro" id="IPR011009">
    <property type="entry name" value="Kinase-like_dom_sf"/>
</dbReference>
<feature type="region of interest" description="Disordered" evidence="1">
    <location>
        <begin position="138"/>
        <end position="168"/>
    </location>
</feature>
<evidence type="ECO:0000256" key="1">
    <source>
        <dbReference type="SAM" id="MobiDB-lite"/>
    </source>
</evidence>
<dbReference type="PROSITE" id="PS50011">
    <property type="entry name" value="PROTEIN_KINASE_DOM"/>
    <property type="match status" value="1"/>
</dbReference>
<evidence type="ECO:0000313" key="4">
    <source>
        <dbReference type="EMBL" id="KAF7636041.1"/>
    </source>
</evidence>
<keyword evidence="2" id="KW-1133">Transmembrane helix</keyword>
<keyword evidence="5" id="KW-1185">Reference proteome</keyword>
<dbReference type="EMBL" id="JABEBT010000034">
    <property type="protein sequence ID" value="KAF7636041.1"/>
    <property type="molecule type" value="Genomic_DNA"/>
</dbReference>
<evidence type="ECO:0000256" key="2">
    <source>
        <dbReference type="SAM" id="Phobius"/>
    </source>
</evidence>
<dbReference type="Proteomes" id="UP000605970">
    <property type="component" value="Unassembled WGS sequence"/>
</dbReference>
<keyword evidence="4" id="KW-0418">Kinase</keyword>
<keyword evidence="2" id="KW-0472">Membrane</keyword>
<dbReference type="InterPro" id="IPR000719">
    <property type="entry name" value="Prot_kinase_dom"/>
</dbReference>
<evidence type="ECO:0000259" key="3">
    <source>
        <dbReference type="PROSITE" id="PS50011"/>
    </source>
</evidence>
<feature type="domain" description="Protein kinase" evidence="3">
    <location>
        <begin position="341"/>
        <end position="574"/>
    </location>
</feature>
<organism evidence="4 5">
    <name type="scientific">Meloidogyne graminicola</name>
    <dbReference type="NCBI Taxonomy" id="189291"/>
    <lineage>
        <taxon>Eukaryota</taxon>
        <taxon>Metazoa</taxon>
        <taxon>Ecdysozoa</taxon>
        <taxon>Nematoda</taxon>
        <taxon>Chromadorea</taxon>
        <taxon>Rhabditida</taxon>
        <taxon>Tylenchina</taxon>
        <taxon>Tylenchomorpha</taxon>
        <taxon>Tylenchoidea</taxon>
        <taxon>Meloidogynidae</taxon>
        <taxon>Meloidogyninae</taxon>
        <taxon>Meloidogyne</taxon>
    </lineage>
</organism>
<proteinExistence type="predicted"/>
<dbReference type="GO" id="GO:0046982">
    <property type="term" value="F:protein heterodimerization activity"/>
    <property type="evidence" value="ECO:0007669"/>
    <property type="project" value="InterPro"/>
</dbReference>
<dbReference type="GO" id="GO:0006352">
    <property type="term" value="P:DNA-templated transcription initiation"/>
    <property type="evidence" value="ECO:0007669"/>
    <property type="project" value="InterPro"/>
</dbReference>
<feature type="region of interest" description="Disordered" evidence="1">
    <location>
        <begin position="601"/>
        <end position="647"/>
    </location>
</feature>
<dbReference type="AlphaFoldDB" id="A0A8S9ZRI2"/>
<feature type="transmembrane region" description="Helical" evidence="2">
    <location>
        <begin position="197"/>
        <end position="216"/>
    </location>
</feature>
<sequence>MADSGTSSKQPHLMEIMNQMCRDLGINECEPQLLLQMCDIAYSLTKNVLLEARSVAEFNGKKFIERTDVDFALKSFNEKFCKDRPPIALMTELAAEKNAQPLPQIRQNYGLRLPNDRFCQLQQNFIYADLPLISTDKGDENDVQQNQQTTEAQQSLQKREKPESSNNFNPDLVTNKMLLQMVQERELFQMTKKQNKMILMIMIYLKITSTTLILLVMLWCLFLIFCFAKLAFLTLATTILIFALCCRRRKHRVMKIPSSLRRHKASSQKTSSSKLVNSVSRTNSTLKKLTPPLSSSTDLAVSDWPTPSKIPELVKGNKMAEAQRSDDNLMRLNDGALVGNYRIVKRLGEGGCGVVYKVITKNGDEYAMKIERTNIKKKDQIFGFRVLVMGLLSESLSKLQDEQPTFSFKTGTVLRIGLQAIRAIAFLHSIYFIHRDIKPGNFAIGHENPRRIFLLDFGLSRSLKRRGRMKIRKPRGDVPFRGTPGYCSLNAHQRKEHGRHDDIWGLIYMLVDLNVGSLPWFGKDRKETGVLKEKLQDEEYMFSCPIAFSTILGNLRSLNYYQRPDYEGLEHAFVQMMKVRGVNENQKMDWEININRAAKKRSKQDTKAQFEKAGTGSSDTYELSEESTGWTMELDGNIDEMKKRKKK</sequence>
<dbReference type="PANTHER" id="PTHR11909">
    <property type="entry name" value="CASEIN KINASE-RELATED"/>
    <property type="match status" value="1"/>
</dbReference>
<dbReference type="Pfam" id="PF02291">
    <property type="entry name" value="TFIID-31kDa"/>
    <property type="match status" value="1"/>
</dbReference>
<dbReference type="Gene3D" id="1.10.510.10">
    <property type="entry name" value="Transferase(Phosphotransferase) domain 1"/>
    <property type="match status" value="1"/>
</dbReference>
<keyword evidence="2" id="KW-0812">Transmembrane</keyword>
<gene>
    <name evidence="4" type="ORF">Mgra_00004490</name>
</gene>
<keyword evidence="4" id="KW-0808">Transferase</keyword>
<feature type="transmembrane region" description="Helical" evidence="2">
    <location>
        <begin position="222"/>
        <end position="245"/>
    </location>
</feature>
<dbReference type="OrthoDB" id="5979581at2759"/>
<reference evidence="4" key="1">
    <citation type="journal article" date="2020" name="Ecol. Evol.">
        <title>Genome structure and content of the rice root-knot nematode (Meloidogyne graminicola).</title>
        <authorList>
            <person name="Phan N.T."/>
            <person name="Danchin E.G.J."/>
            <person name="Klopp C."/>
            <person name="Perfus-Barbeoch L."/>
            <person name="Kozlowski D.K."/>
            <person name="Koutsovoulos G.D."/>
            <person name="Lopez-Roques C."/>
            <person name="Bouchez O."/>
            <person name="Zahm M."/>
            <person name="Besnard G."/>
            <person name="Bellafiore S."/>
        </authorList>
    </citation>
    <scope>NUCLEOTIDE SEQUENCE</scope>
    <source>
        <strain evidence="4">VN-18</strain>
    </source>
</reference>
<dbReference type="InterPro" id="IPR009072">
    <property type="entry name" value="Histone-fold"/>
</dbReference>
<comment type="caution">
    <text evidence="4">The sequence shown here is derived from an EMBL/GenBank/DDBJ whole genome shotgun (WGS) entry which is preliminary data.</text>
</comment>
<feature type="compositionally biased region" description="Low complexity" evidence="1">
    <location>
        <begin position="144"/>
        <end position="156"/>
    </location>
</feature>
<dbReference type="InterPro" id="IPR003162">
    <property type="entry name" value="TFIID-31"/>
</dbReference>
<dbReference type="InterPro" id="IPR050235">
    <property type="entry name" value="CK1_Ser-Thr_kinase"/>
</dbReference>
<evidence type="ECO:0000313" key="5">
    <source>
        <dbReference type="Proteomes" id="UP000605970"/>
    </source>
</evidence>
<feature type="compositionally biased region" description="Polar residues" evidence="1">
    <location>
        <begin position="615"/>
        <end position="630"/>
    </location>
</feature>